<proteinExistence type="inferred from homology"/>
<comment type="similarity">
    <text evidence="2">Belongs to the ACC deaminase/D-cysteine desulfhydrase family.</text>
</comment>
<comment type="cofactor">
    <cofactor evidence="1">
        <name>pyridoxal 5'-phosphate</name>
        <dbReference type="ChEBI" id="CHEBI:597326"/>
    </cofactor>
</comment>
<evidence type="ECO:0000256" key="1">
    <source>
        <dbReference type="ARBA" id="ARBA00001933"/>
    </source>
</evidence>
<reference evidence="4 5" key="1">
    <citation type="journal article" date="2014" name="Agronomy (Basel)">
        <title>A Draft Genome Sequence for Ensete ventricosum, the Drought-Tolerant Tree Against Hunger.</title>
        <authorList>
            <person name="Harrison J."/>
            <person name="Moore K.A."/>
            <person name="Paszkiewicz K."/>
            <person name="Jones T."/>
            <person name="Grant M."/>
            <person name="Ambacheew D."/>
            <person name="Muzemil S."/>
            <person name="Studholme D.J."/>
        </authorList>
    </citation>
    <scope>NUCLEOTIDE SEQUENCE [LARGE SCALE GENOMIC DNA]</scope>
</reference>
<dbReference type="InterPro" id="IPR036052">
    <property type="entry name" value="TrpB-like_PALP_sf"/>
</dbReference>
<evidence type="ECO:0000256" key="2">
    <source>
        <dbReference type="ARBA" id="ARBA00008639"/>
    </source>
</evidence>
<dbReference type="SUPFAM" id="SSF53686">
    <property type="entry name" value="Tryptophan synthase beta subunit-like PLP-dependent enzymes"/>
    <property type="match status" value="1"/>
</dbReference>
<protein>
    <recommendedName>
        <fullName evidence="6">Tryptophan synthase beta chain-like PALP domain-containing protein</fullName>
    </recommendedName>
</protein>
<dbReference type="GO" id="GO:0019148">
    <property type="term" value="F:D-cysteine desulfhydrase activity"/>
    <property type="evidence" value="ECO:0007669"/>
    <property type="project" value="TreeGrafter"/>
</dbReference>
<name>A0A426XX27_ENSVE</name>
<dbReference type="PANTHER" id="PTHR43780:SF7">
    <property type="entry name" value="D-CYSTEINE DESULFHYDRASE 2, MITOCHONDRIAL"/>
    <property type="match status" value="1"/>
</dbReference>
<dbReference type="PANTHER" id="PTHR43780">
    <property type="entry name" value="1-AMINOCYCLOPROPANE-1-CARBOXYLATE DEAMINASE-RELATED"/>
    <property type="match status" value="1"/>
</dbReference>
<evidence type="ECO:0000313" key="4">
    <source>
        <dbReference type="EMBL" id="RRT44073.1"/>
    </source>
</evidence>
<keyword evidence="3" id="KW-0663">Pyridoxal phosphate</keyword>
<organism evidence="4 5">
    <name type="scientific">Ensete ventricosum</name>
    <name type="common">Abyssinian banana</name>
    <name type="synonym">Musa ensete</name>
    <dbReference type="NCBI Taxonomy" id="4639"/>
    <lineage>
        <taxon>Eukaryota</taxon>
        <taxon>Viridiplantae</taxon>
        <taxon>Streptophyta</taxon>
        <taxon>Embryophyta</taxon>
        <taxon>Tracheophyta</taxon>
        <taxon>Spermatophyta</taxon>
        <taxon>Magnoliopsida</taxon>
        <taxon>Liliopsida</taxon>
        <taxon>Zingiberales</taxon>
        <taxon>Musaceae</taxon>
        <taxon>Ensete</taxon>
    </lineage>
</organism>
<comment type="caution">
    <text evidence="4">The sequence shown here is derived from an EMBL/GenBank/DDBJ whole genome shotgun (WGS) entry which is preliminary data.</text>
</comment>
<dbReference type="Proteomes" id="UP000287651">
    <property type="component" value="Unassembled WGS sequence"/>
</dbReference>
<accession>A0A426XX27</accession>
<dbReference type="AlphaFoldDB" id="A0A426XX27"/>
<sequence>MNLVHRYGSVLNGEIDLCRRIAQQTGVLLDPIYTLAAWEHAVLLADAEAENAKVVMLHTGGTLGLFGLAQRYRSDFFSGVPTVHTS</sequence>
<evidence type="ECO:0000313" key="5">
    <source>
        <dbReference type="Proteomes" id="UP000287651"/>
    </source>
</evidence>
<dbReference type="Gene3D" id="3.40.50.1100">
    <property type="match status" value="1"/>
</dbReference>
<gene>
    <name evidence="4" type="ORF">B296_00042805</name>
</gene>
<evidence type="ECO:0000256" key="3">
    <source>
        <dbReference type="ARBA" id="ARBA00022898"/>
    </source>
</evidence>
<evidence type="ECO:0008006" key="6">
    <source>
        <dbReference type="Google" id="ProtNLM"/>
    </source>
</evidence>
<dbReference type="EMBL" id="AMZH03016711">
    <property type="protein sequence ID" value="RRT44073.1"/>
    <property type="molecule type" value="Genomic_DNA"/>
</dbReference>
<dbReference type="InterPro" id="IPR027278">
    <property type="entry name" value="ACCD_DCysDesulf"/>
</dbReference>